<name>A0A9P5ZID4_PLEER</name>
<evidence type="ECO:0000256" key="1">
    <source>
        <dbReference type="SAM" id="MobiDB-lite"/>
    </source>
</evidence>
<dbReference type="OrthoDB" id="3199698at2759"/>
<feature type="non-terminal residue" evidence="2">
    <location>
        <position position="1"/>
    </location>
</feature>
<protein>
    <submittedName>
        <fullName evidence="2">Uncharacterized protein</fullName>
    </submittedName>
</protein>
<evidence type="ECO:0000313" key="3">
    <source>
        <dbReference type="Proteomes" id="UP000807025"/>
    </source>
</evidence>
<dbReference type="InterPro" id="IPR041078">
    <property type="entry name" value="Plavaka"/>
</dbReference>
<dbReference type="Pfam" id="PF18759">
    <property type="entry name" value="Plavaka"/>
    <property type="match status" value="1"/>
</dbReference>
<evidence type="ECO:0000313" key="2">
    <source>
        <dbReference type="EMBL" id="KAF9487603.1"/>
    </source>
</evidence>
<proteinExistence type="predicted"/>
<organism evidence="2 3">
    <name type="scientific">Pleurotus eryngii</name>
    <name type="common">Boletus of the steppes</name>
    <dbReference type="NCBI Taxonomy" id="5323"/>
    <lineage>
        <taxon>Eukaryota</taxon>
        <taxon>Fungi</taxon>
        <taxon>Dikarya</taxon>
        <taxon>Basidiomycota</taxon>
        <taxon>Agaricomycotina</taxon>
        <taxon>Agaricomycetes</taxon>
        <taxon>Agaricomycetidae</taxon>
        <taxon>Agaricales</taxon>
        <taxon>Pleurotineae</taxon>
        <taxon>Pleurotaceae</taxon>
        <taxon>Pleurotus</taxon>
    </lineage>
</organism>
<keyword evidence="3" id="KW-1185">Reference proteome</keyword>
<reference evidence="2" key="1">
    <citation type="submission" date="2020-11" db="EMBL/GenBank/DDBJ databases">
        <authorList>
            <consortium name="DOE Joint Genome Institute"/>
            <person name="Ahrendt S."/>
            <person name="Riley R."/>
            <person name="Andreopoulos W."/>
            <person name="Labutti K."/>
            <person name="Pangilinan J."/>
            <person name="Ruiz-Duenas F.J."/>
            <person name="Barrasa J.M."/>
            <person name="Sanchez-Garcia M."/>
            <person name="Camarero S."/>
            <person name="Miyauchi S."/>
            <person name="Serrano A."/>
            <person name="Linde D."/>
            <person name="Babiker R."/>
            <person name="Drula E."/>
            <person name="Ayuso-Fernandez I."/>
            <person name="Pacheco R."/>
            <person name="Padilla G."/>
            <person name="Ferreira P."/>
            <person name="Barriuso J."/>
            <person name="Kellner H."/>
            <person name="Castanera R."/>
            <person name="Alfaro M."/>
            <person name="Ramirez L."/>
            <person name="Pisabarro A.G."/>
            <person name="Kuo A."/>
            <person name="Tritt A."/>
            <person name="Lipzen A."/>
            <person name="He G."/>
            <person name="Yan M."/>
            <person name="Ng V."/>
            <person name="Cullen D."/>
            <person name="Martin F."/>
            <person name="Rosso M.-N."/>
            <person name="Henrissat B."/>
            <person name="Hibbett D."/>
            <person name="Martinez A.T."/>
            <person name="Grigoriev I.V."/>
        </authorList>
    </citation>
    <scope>NUCLEOTIDE SEQUENCE</scope>
    <source>
        <strain evidence="2">ATCC 90797</strain>
    </source>
</reference>
<dbReference type="AlphaFoldDB" id="A0A9P5ZID4"/>
<comment type="caution">
    <text evidence="2">The sequence shown here is derived from an EMBL/GenBank/DDBJ whole genome shotgun (WGS) entry which is preliminary data.</text>
</comment>
<dbReference type="Proteomes" id="UP000807025">
    <property type="component" value="Unassembled WGS sequence"/>
</dbReference>
<feature type="region of interest" description="Disordered" evidence="1">
    <location>
        <begin position="52"/>
        <end position="74"/>
    </location>
</feature>
<dbReference type="EMBL" id="MU154763">
    <property type="protein sequence ID" value="KAF9487603.1"/>
    <property type="molecule type" value="Genomic_DNA"/>
</dbReference>
<accession>A0A9P5ZID4</accession>
<gene>
    <name evidence="2" type="ORF">BDN71DRAFT_1404501</name>
</gene>
<sequence>PIARDSPSNDNWTPFIDRQQFTIADLLFRKVEMSASNLDELFMILSHPGNMAEQDLSDNDDTEPPTVRRSPFKDHDDMYSAIDSSLLGDAPWHCYQIDSDDLDDPCQWKQKTYNVWYRDPDVVLQNMLDNLCGNTNNPDFNGEFDYSPYIEVDEQELGQRRWGDVMSANFAWCHSTAIYEEHNQQNSGAMYCPIILGSDKTTVSVATGHVEYHPLYISIGNILGSTRRAHRQGVIPIAFLAIPKGMDL</sequence>